<evidence type="ECO:0000313" key="1">
    <source>
        <dbReference type="EMBL" id="KIJ23550.1"/>
    </source>
</evidence>
<name>A0A0C9UED2_SPHS4</name>
<organism evidence="1 2">
    <name type="scientific">Sphaerobolus stellatus (strain SS14)</name>
    <dbReference type="NCBI Taxonomy" id="990650"/>
    <lineage>
        <taxon>Eukaryota</taxon>
        <taxon>Fungi</taxon>
        <taxon>Dikarya</taxon>
        <taxon>Basidiomycota</taxon>
        <taxon>Agaricomycotina</taxon>
        <taxon>Agaricomycetes</taxon>
        <taxon>Phallomycetidae</taxon>
        <taxon>Geastrales</taxon>
        <taxon>Sphaerobolaceae</taxon>
        <taxon>Sphaerobolus</taxon>
    </lineage>
</organism>
<keyword evidence="2" id="KW-1185">Reference proteome</keyword>
<dbReference type="HOGENOM" id="CLU_1620136_0_0_1"/>
<dbReference type="AlphaFoldDB" id="A0A0C9UED2"/>
<dbReference type="Proteomes" id="UP000054279">
    <property type="component" value="Unassembled WGS sequence"/>
</dbReference>
<protein>
    <submittedName>
        <fullName evidence="1">Unplaced genomic scaffold SPHSTscaffold_566, whole genome shotgun sequence</fullName>
    </submittedName>
</protein>
<dbReference type="EMBL" id="KN837641">
    <property type="protein sequence ID" value="KIJ23550.1"/>
    <property type="molecule type" value="Genomic_DNA"/>
</dbReference>
<sequence>MLSNDSDNSHIGPAVWGTWFPHTLEPFTTDLVGLSAITKNFSSVPNVGAVPDVTNDLLVRETTNGVRHSLPVAEAAPPAVAAPPSADIVVPNNSDDYIDRVGEKDRTTLIETYIKHRIGLNPPYHCAYMKTYQSSCGESFETWDEAFVHVKSHLKNVTKICRLW</sequence>
<reference evidence="1 2" key="1">
    <citation type="submission" date="2014-06" db="EMBL/GenBank/DDBJ databases">
        <title>Evolutionary Origins and Diversification of the Mycorrhizal Mutualists.</title>
        <authorList>
            <consortium name="DOE Joint Genome Institute"/>
            <consortium name="Mycorrhizal Genomics Consortium"/>
            <person name="Kohler A."/>
            <person name="Kuo A."/>
            <person name="Nagy L.G."/>
            <person name="Floudas D."/>
            <person name="Copeland A."/>
            <person name="Barry K.W."/>
            <person name="Cichocki N."/>
            <person name="Veneault-Fourrey C."/>
            <person name="LaButti K."/>
            <person name="Lindquist E.A."/>
            <person name="Lipzen A."/>
            <person name="Lundell T."/>
            <person name="Morin E."/>
            <person name="Murat C."/>
            <person name="Riley R."/>
            <person name="Ohm R."/>
            <person name="Sun H."/>
            <person name="Tunlid A."/>
            <person name="Henrissat B."/>
            <person name="Grigoriev I.V."/>
            <person name="Hibbett D.S."/>
            <person name="Martin F."/>
        </authorList>
    </citation>
    <scope>NUCLEOTIDE SEQUENCE [LARGE SCALE GENOMIC DNA]</scope>
    <source>
        <strain evidence="1 2">SS14</strain>
    </source>
</reference>
<evidence type="ECO:0000313" key="2">
    <source>
        <dbReference type="Proteomes" id="UP000054279"/>
    </source>
</evidence>
<gene>
    <name evidence="1" type="ORF">M422DRAFT_275853</name>
</gene>
<proteinExistence type="predicted"/>
<accession>A0A0C9UED2</accession>